<feature type="transmembrane region" description="Helical" evidence="1">
    <location>
        <begin position="152"/>
        <end position="173"/>
    </location>
</feature>
<dbReference type="RefSeq" id="WP_058571975.1">
    <property type="nucleotide sequence ID" value="NZ_LOPV01000156.1"/>
</dbReference>
<feature type="transmembrane region" description="Helical" evidence="1">
    <location>
        <begin position="113"/>
        <end position="132"/>
    </location>
</feature>
<keyword evidence="1" id="KW-0472">Membrane</keyword>
<comment type="caution">
    <text evidence="2">The sequence shown here is derived from an EMBL/GenBank/DDBJ whole genome shotgun (WGS) entry which is preliminary data.</text>
</comment>
<dbReference type="EMBL" id="LOPV01000156">
    <property type="protein sequence ID" value="KTG27773.1"/>
    <property type="molecule type" value="Genomic_DNA"/>
</dbReference>
<dbReference type="Proteomes" id="UP000053157">
    <property type="component" value="Unassembled WGS sequence"/>
</dbReference>
<protein>
    <submittedName>
        <fullName evidence="2">Uncharacterized protein</fullName>
    </submittedName>
</protein>
<dbReference type="OrthoDB" id="222014at2157"/>
<keyword evidence="3" id="KW-1185">Reference proteome</keyword>
<accession>A0A0W1SN50</accession>
<organism evidence="2 3">
    <name type="scientific">Haloferax profundi</name>
    <dbReference type="NCBI Taxonomy" id="1544718"/>
    <lineage>
        <taxon>Archaea</taxon>
        <taxon>Methanobacteriati</taxon>
        <taxon>Methanobacteriota</taxon>
        <taxon>Stenosarchaea group</taxon>
        <taxon>Halobacteria</taxon>
        <taxon>Halobacteriales</taxon>
        <taxon>Haloferacaceae</taxon>
        <taxon>Haloferax</taxon>
    </lineage>
</organism>
<evidence type="ECO:0000313" key="3">
    <source>
        <dbReference type="Proteomes" id="UP000053157"/>
    </source>
</evidence>
<feature type="transmembrane region" description="Helical" evidence="1">
    <location>
        <begin position="20"/>
        <end position="39"/>
    </location>
</feature>
<evidence type="ECO:0000313" key="2">
    <source>
        <dbReference type="EMBL" id="KTG27773.1"/>
    </source>
</evidence>
<reference evidence="2 3" key="1">
    <citation type="submission" date="2015-12" db="EMBL/GenBank/DDBJ databases">
        <title>Haloferax profundi sp. nov. isolated from the Discovery deep brine-seawater interface in the Red Sea.</title>
        <authorList>
            <person name="Zhang G."/>
            <person name="Stingl U."/>
            <person name="Rashid M."/>
        </authorList>
    </citation>
    <scope>NUCLEOTIDE SEQUENCE [LARGE SCALE GENOMIC DNA]</scope>
    <source>
        <strain evidence="2 3">SB29</strain>
    </source>
</reference>
<evidence type="ECO:0000256" key="1">
    <source>
        <dbReference type="SAM" id="Phobius"/>
    </source>
</evidence>
<keyword evidence="1" id="KW-1133">Transmembrane helix</keyword>
<name>A0A0W1SN50_9EURY</name>
<keyword evidence="1" id="KW-0812">Transmembrane</keyword>
<feature type="transmembrane region" description="Helical" evidence="1">
    <location>
        <begin position="70"/>
        <end position="93"/>
    </location>
</feature>
<sequence length="174" mass="18317">MLDQLSAVVAALGSLPSVGVVASRVALGAIVGVAAAVVMDIPMWRQEEGFTPAYIAASVIRRTRPDNVDFLDANLVHHVAGALSGAFYALVYLVVDSVLPEAPLFGVDFPPHVISTGVVVASIYVLFSQFVLPRAGRSIYEERATAVRGQWLRSSLVFGATLLILAPALFAGIA</sequence>
<proteinExistence type="predicted"/>
<dbReference type="AlphaFoldDB" id="A0A0W1SN50"/>
<gene>
    <name evidence="2" type="ORF">AUR66_13175</name>
</gene>